<dbReference type="KEGG" id="cex:CSE_04530"/>
<proteinExistence type="predicted"/>
<dbReference type="Pfam" id="PF09585">
    <property type="entry name" value="Lin0512_fam"/>
    <property type="match status" value="1"/>
</dbReference>
<evidence type="ECO:0000313" key="4">
    <source>
        <dbReference type="Proteomes" id="UP000004793"/>
    </source>
</evidence>
<keyword evidence="2" id="KW-0342">GTP-binding</keyword>
<keyword evidence="4" id="KW-1185">Reference proteome</keyword>
<dbReference type="RefSeq" id="WP_014452985.1">
    <property type="nucleotide sequence ID" value="NC_017096.1"/>
</dbReference>
<organism evidence="3 4">
    <name type="scientific">Caldisericum exile (strain DSM 21853 / NBRC 104410 / AZM16c01)</name>
    <dbReference type="NCBI Taxonomy" id="511051"/>
    <lineage>
        <taxon>Bacteria</taxon>
        <taxon>Pseudomonadati</taxon>
        <taxon>Caldisericota/Cryosericota group</taxon>
        <taxon>Caldisericota</taxon>
        <taxon>Caldisericia</taxon>
        <taxon>Caldisericales</taxon>
        <taxon>Caldisericaceae</taxon>
        <taxon>Caldisericum</taxon>
    </lineage>
</organism>
<dbReference type="AlphaFoldDB" id="A0A7U6GDX4"/>
<dbReference type="NCBIfam" id="TIGR02058">
    <property type="entry name" value="lin0512_fam"/>
    <property type="match status" value="1"/>
</dbReference>
<sequence length="118" mass="13041">MGEYKRFVMEFGFGVDSHGQDPTNACIKAVKDAISRVYIIGLLEINIKDFKIDALLGVPYPESVDINRLTEAFPIKKNLSIKVVKGGLIDYGAIMEEFNDKNTEIIMAVASITVSVEV</sequence>
<dbReference type="InterPro" id="IPR037103">
    <property type="entry name" value="Tubulin/FtsZ-like_C"/>
</dbReference>
<evidence type="ECO:0000256" key="2">
    <source>
        <dbReference type="ARBA" id="ARBA00023134"/>
    </source>
</evidence>
<evidence type="ECO:0008006" key="5">
    <source>
        <dbReference type="Google" id="ProtNLM"/>
    </source>
</evidence>
<dbReference type="Gene3D" id="3.30.1330.20">
    <property type="entry name" value="Tubulin/FtsZ, C-terminal domain"/>
    <property type="match status" value="1"/>
</dbReference>
<dbReference type="Proteomes" id="UP000004793">
    <property type="component" value="Chromosome"/>
</dbReference>
<reference evidence="3 4" key="1">
    <citation type="submission" date="2011-01" db="EMBL/GenBank/DDBJ databases">
        <title>Whole genome sequence of Caldisericum exile AZM16c01.</title>
        <authorList>
            <person name="Narita-Yamada S."/>
            <person name="Kawakoshi A."/>
            <person name="Nakamura S."/>
            <person name="Sasagawa M."/>
            <person name="Fukada J."/>
            <person name="Sekine M."/>
            <person name="Kato Y."/>
            <person name="Fukai R."/>
            <person name="Sasaki K."/>
            <person name="Hanamaki A."/>
            <person name="Narita H."/>
            <person name="Konno Y."/>
            <person name="Mori K."/>
            <person name="Yamazaki S."/>
            <person name="Suzuki K."/>
            <person name="Fujita N."/>
        </authorList>
    </citation>
    <scope>NUCLEOTIDE SEQUENCE [LARGE SCALE GENOMIC DNA]</scope>
    <source>
        <strain evidence="4">DSM 21853 / NBRC 104410 / AZM16c01</strain>
    </source>
</reference>
<evidence type="ECO:0000256" key="1">
    <source>
        <dbReference type="ARBA" id="ARBA00022741"/>
    </source>
</evidence>
<dbReference type="EMBL" id="AP012051">
    <property type="protein sequence ID" value="BAL80579.1"/>
    <property type="molecule type" value="Genomic_DNA"/>
</dbReference>
<dbReference type="InterPro" id="IPR011719">
    <property type="entry name" value="CHP02058"/>
</dbReference>
<dbReference type="GO" id="GO:0005525">
    <property type="term" value="F:GTP binding"/>
    <property type="evidence" value="ECO:0007669"/>
    <property type="project" value="UniProtKB-KW"/>
</dbReference>
<accession>A0A7U6GDX4</accession>
<dbReference type="PANTHER" id="PTHR34784:SF1">
    <property type="entry name" value="50S RIBOSOMAL PROTEIN L34"/>
    <property type="match status" value="1"/>
</dbReference>
<name>A0A7U6GDX4_CALEA</name>
<evidence type="ECO:0000313" key="3">
    <source>
        <dbReference type="EMBL" id="BAL80579.1"/>
    </source>
</evidence>
<protein>
    <recommendedName>
        <fullName evidence="5">Lin0512 family protein</fullName>
    </recommendedName>
</protein>
<keyword evidence="1" id="KW-0547">Nucleotide-binding</keyword>
<dbReference type="PANTHER" id="PTHR34784">
    <property type="entry name" value="50S RIBOSOMAL PROTEIN L34"/>
    <property type="match status" value="1"/>
</dbReference>
<gene>
    <name evidence="3" type="ordered locus">CSE_04530</name>
</gene>